<proteinExistence type="predicted"/>
<keyword evidence="2" id="KW-0808">Transferase</keyword>
<gene>
    <name evidence="6" type="ordered locus">Desal_2482</name>
</gene>
<dbReference type="SUPFAM" id="SSF52467">
    <property type="entry name" value="DHS-like NAD/FAD-binding domain"/>
    <property type="match status" value="1"/>
</dbReference>
<dbReference type="AlphaFoldDB" id="C6BY08"/>
<reference evidence="6 7" key="1">
    <citation type="submission" date="2009-06" db="EMBL/GenBank/DDBJ databases">
        <title>Complete sequence of Desulfovibrio salexigens DSM 2638.</title>
        <authorList>
            <consortium name="US DOE Joint Genome Institute"/>
            <person name="Lucas S."/>
            <person name="Copeland A."/>
            <person name="Lapidus A."/>
            <person name="Glavina del Rio T."/>
            <person name="Tice H."/>
            <person name="Bruce D."/>
            <person name="Goodwin L."/>
            <person name="Pitluck S."/>
            <person name="Munk A.C."/>
            <person name="Brettin T."/>
            <person name="Detter J.C."/>
            <person name="Han C."/>
            <person name="Tapia R."/>
            <person name="Larimer F."/>
            <person name="Land M."/>
            <person name="Hauser L."/>
            <person name="Kyrpides N."/>
            <person name="Anderson I."/>
            <person name="Wall J.D."/>
            <person name="Arkin A.P."/>
            <person name="Dehal P."/>
            <person name="Chivian D."/>
            <person name="Giles B."/>
            <person name="Hazen T.C."/>
        </authorList>
    </citation>
    <scope>NUCLEOTIDE SEQUENCE [LARGE SCALE GENOMIC DNA]</scope>
    <source>
        <strain evidence="7">ATCC 14822 / DSM 2638 / NCIMB 8403 / VKM B-1763</strain>
    </source>
</reference>
<dbReference type="OrthoDB" id="9800582at2"/>
<accession>C6BY08</accession>
<feature type="binding site" evidence="4">
    <location>
        <position position="152"/>
    </location>
    <ligand>
        <name>Zn(2+)</name>
        <dbReference type="ChEBI" id="CHEBI:29105"/>
    </ligand>
</feature>
<feature type="binding site" evidence="4">
    <location>
        <position position="133"/>
    </location>
    <ligand>
        <name>Zn(2+)</name>
        <dbReference type="ChEBI" id="CHEBI:29105"/>
    </ligand>
</feature>
<dbReference type="EMBL" id="CP001649">
    <property type="protein sequence ID" value="ACS80538.1"/>
    <property type="molecule type" value="Genomic_DNA"/>
</dbReference>
<dbReference type="HOGENOM" id="CLU_023643_3_1_7"/>
<dbReference type="eggNOG" id="COG0846">
    <property type="taxonomic scope" value="Bacteria"/>
</dbReference>
<dbReference type="PANTHER" id="PTHR11085:SF11">
    <property type="entry name" value="NAD-DEPENDENT PROTEIN DEACETYLASE"/>
    <property type="match status" value="1"/>
</dbReference>
<keyword evidence="4" id="KW-0862">Zinc</keyword>
<feature type="binding site" evidence="4">
    <location>
        <position position="130"/>
    </location>
    <ligand>
        <name>Zn(2+)</name>
        <dbReference type="ChEBI" id="CHEBI:29105"/>
    </ligand>
</feature>
<dbReference type="GO" id="GO:0046872">
    <property type="term" value="F:metal ion binding"/>
    <property type="evidence" value="ECO:0007669"/>
    <property type="project" value="UniProtKB-KW"/>
</dbReference>
<keyword evidence="4" id="KW-0479">Metal-binding</keyword>
<evidence type="ECO:0000256" key="1">
    <source>
        <dbReference type="ARBA" id="ARBA00012928"/>
    </source>
</evidence>
<dbReference type="InterPro" id="IPR050134">
    <property type="entry name" value="NAD-dep_sirtuin_deacylases"/>
</dbReference>
<dbReference type="GO" id="GO:0017136">
    <property type="term" value="F:histone deacetylase activity, NAD-dependent"/>
    <property type="evidence" value="ECO:0007669"/>
    <property type="project" value="TreeGrafter"/>
</dbReference>
<dbReference type="KEGG" id="dsa:Desal_2482"/>
<dbReference type="InterPro" id="IPR026591">
    <property type="entry name" value="Sirtuin_cat_small_dom_sf"/>
</dbReference>
<dbReference type="InterPro" id="IPR029035">
    <property type="entry name" value="DHS-like_NAD/FAD-binding_dom"/>
</dbReference>
<evidence type="ECO:0000313" key="6">
    <source>
        <dbReference type="EMBL" id="ACS80538.1"/>
    </source>
</evidence>
<protein>
    <recommendedName>
        <fullName evidence="1">protein acetyllysine N-acetyltransferase</fullName>
        <ecNumber evidence="1">2.3.1.286</ecNumber>
    </recommendedName>
</protein>
<dbReference type="NCBIfam" id="NF001753">
    <property type="entry name" value="PRK00481.1-3"/>
    <property type="match status" value="1"/>
</dbReference>
<evidence type="ECO:0000256" key="3">
    <source>
        <dbReference type="ARBA" id="ARBA00023027"/>
    </source>
</evidence>
<name>C6BY08_MARSD</name>
<keyword evidence="3" id="KW-0520">NAD</keyword>
<dbReference type="Gene3D" id="3.30.1600.10">
    <property type="entry name" value="SIR2/SIRT2 'Small Domain"/>
    <property type="match status" value="1"/>
</dbReference>
<dbReference type="InterPro" id="IPR003000">
    <property type="entry name" value="Sirtuin"/>
</dbReference>
<evidence type="ECO:0000256" key="4">
    <source>
        <dbReference type="PROSITE-ProRule" id="PRU00236"/>
    </source>
</evidence>
<feature type="active site" description="Proton acceptor" evidence="4">
    <location>
        <position position="122"/>
    </location>
</feature>
<evidence type="ECO:0000313" key="7">
    <source>
        <dbReference type="Proteomes" id="UP000002601"/>
    </source>
</evidence>
<dbReference type="Gene3D" id="3.40.50.1220">
    <property type="entry name" value="TPP-binding domain"/>
    <property type="match status" value="1"/>
</dbReference>
<dbReference type="STRING" id="526222.Desal_2482"/>
<dbReference type="Proteomes" id="UP000002601">
    <property type="component" value="Chromosome"/>
</dbReference>
<organism evidence="6 7">
    <name type="scientific">Maridesulfovibrio salexigens (strain ATCC 14822 / DSM 2638 / NCIMB 8403 / VKM B-1763)</name>
    <name type="common">Desulfovibrio salexigens</name>
    <dbReference type="NCBI Taxonomy" id="526222"/>
    <lineage>
        <taxon>Bacteria</taxon>
        <taxon>Pseudomonadati</taxon>
        <taxon>Thermodesulfobacteriota</taxon>
        <taxon>Desulfovibrionia</taxon>
        <taxon>Desulfovibrionales</taxon>
        <taxon>Desulfovibrionaceae</taxon>
        <taxon>Maridesulfovibrio</taxon>
    </lineage>
</organism>
<dbReference type="RefSeq" id="WP_015852354.1">
    <property type="nucleotide sequence ID" value="NC_012881.1"/>
</dbReference>
<dbReference type="InterPro" id="IPR026590">
    <property type="entry name" value="Ssirtuin_cat_dom"/>
</dbReference>
<dbReference type="PROSITE" id="PS50305">
    <property type="entry name" value="SIRTUIN"/>
    <property type="match status" value="1"/>
</dbReference>
<sequence>MGNLTSGIEQAAGLIKKARCAIALTGAGMSVASGIPDFRSPGGLWSKHDPEKVASIRALQSDPVTVWKFLLEADSMLKSAEPNAGHTGLAQLEKDGFLQGVITQNIDGLHQRAGSVNVIEFHGNCSEFYCMECFAPFPAERIESGSELPVRCPQCSGVIRPDLVFFGEQIPSEAYKAAFELADQSDLVIVAGTSGGVVPASLIPPRIQEAGGLIIEINKAPSAYTSFSDVFIQGAVEDVLPAIVQNLS</sequence>
<dbReference type="GO" id="GO:0070403">
    <property type="term" value="F:NAD+ binding"/>
    <property type="evidence" value="ECO:0007669"/>
    <property type="project" value="InterPro"/>
</dbReference>
<keyword evidence="7" id="KW-1185">Reference proteome</keyword>
<feature type="binding site" evidence="4">
    <location>
        <position position="155"/>
    </location>
    <ligand>
        <name>Zn(2+)</name>
        <dbReference type="ChEBI" id="CHEBI:29105"/>
    </ligand>
</feature>
<feature type="domain" description="Deacetylase sirtuin-type" evidence="5">
    <location>
        <begin position="1"/>
        <end position="248"/>
    </location>
</feature>
<dbReference type="PANTHER" id="PTHR11085">
    <property type="entry name" value="NAD-DEPENDENT PROTEIN DEACYLASE SIRTUIN-5, MITOCHONDRIAL-RELATED"/>
    <property type="match status" value="1"/>
</dbReference>
<dbReference type="Pfam" id="PF02146">
    <property type="entry name" value="SIR2"/>
    <property type="match status" value="1"/>
</dbReference>
<evidence type="ECO:0000259" key="5">
    <source>
        <dbReference type="PROSITE" id="PS50305"/>
    </source>
</evidence>
<evidence type="ECO:0000256" key="2">
    <source>
        <dbReference type="ARBA" id="ARBA00022679"/>
    </source>
</evidence>
<dbReference type="EC" id="2.3.1.286" evidence="1"/>